<gene>
    <name evidence="5" type="ORF">Esi_0134_0051</name>
</gene>
<accession>D7FJJ3</accession>
<dbReference type="SMART" id="SM00490">
    <property type="entry name" value="HELICc"/>
    <property type="match status" value="1"/>
</dbReference>
<feature type="compositionally biased region" description="Basic and acidic residues" evidence="2">
    <location>
        <begin position="754"/>
        <end position="763"/>
    </location>
</feature>
<dbReference type="InterPro" id="IPR050496">
    <property type="entry name" value="SNF2_RAD54_helicase_repair"/>
</dbReference>
<feature type="compositionally biased region" description="Basic and acidic residues" evidence="2">
    <location>
        <begin position="182"/>
        <end position="191"/>
    </location>
</feature>
<dbReference type="SUPFAM" id="SSF52540">
    <property type="entry name" value="P-loop containing nucleoside triphosphate hydrolases"/>
    <property type="match status" value="2"/>
</dbReference>
<dbReference type="CDD" id="cd18000">
    <property type="entry name" value="DEXHc_ERCC6"/>
    <property type="match status" value="1"/>
</dbReference>
<feature type="compositionally biased region" description="Basic and acidic residues" evidence="2">
    <location>
        <begin position="971"/>
        <end position="981"/>
    </location>
</feature>
<proteinExistence type="predicted"/>
<dbReference type="GO" id="GO:0008094">
    <property type="term" value="F:ATP-dependent activity, acting on DNA"/>
    <property type="evidence" value="ECO:0007669"/>
    <property type="project" value="TreeGrafter"/>
</dbReference>
<dbReference type="InterPro" id="IPR038718">
    <property type="entry name" value="SNF2-like_sf"/>
</dbReference>
<reference evidence="5 6" key="1">
    <citation type="journal article" date="2010" name="Nature">
        <title>The Ectocarpus genome and the independent evolution of multicellularity in brown algae.</title>
        <authorList>
            <person name="Cock J.M."/>
            <person name="Sterck L."/>
            <person name="Rouze P."/>
            <person name="Scornet D."/>
            <person name="Allen A.E."/>
            <person name="Amoutzias G."/>
            <person name="Anthouard V."/>
            <person name="Artiguenave F."/>
            <person name="Aury J.M."/>
            <person name="Badger J.H."/>
            <person name="Beszteri B."/>
            <person name="Billiau K."/>
            <person name="Bonnet E."/>
            <person name="Bothwell J.H."/>
            <person name="Bowler C."/>
            <person name="Boyen C."/>
            <person name="Brownlee C."/>
            <person name="Carrano C.J."/>
            <person name="Charrier B."/>
            <person name="Cho G.Y."/>
            <person name="Coelho S.M."/>
            <person name="Collen J."/>
            <person name="Corre E."/>
            <person name="Da Silva C."/>
            <person name="Delage L."/>
            <person name="Delaroque N."/>
            <person name="Dittami S.M."/>
            <person name="Doulbeau S."/>
            <person name="Elias M."/>
            <person name="Farnham G."/>
            <person name="Gachon C.M."/>
            <person name="Gschloessl B."/>
            <person name="Heesch S."/>
            <person name="Jabbari K."/>
            <person name="Jubin C."/>
            <person name="Kawai H."/>
            <person name="Kimura K."/>
            <person name="Kloareg B."/>
            <person name="Kupper F.C."/>
            <person name="Lang D."/>
            <person name="Le Bail A."/>
            <person name="Leblanc C."/>
            <person name="Lerouge P."/>
            <person name="Lohr M."/>
            <person name="Lopez P.J."/>
            <person name="Martens C."/>
            <person name="Maumus F."/>
            <person name="Michel G."/>
            <person name="Miranda-Saavedra D."/>
            <person name="Morales J."/>
            <person name="Moreau H."/>
            <person name="Motomura T."/>
            <person name="Nagasato C."/>
            <person name="Napoli C.A."/>
            <person name="Nelson D.R."/>
            <person name="Nyvall-Collen P."/>
            <person name="Peters A.F."/>
            <person name="Pommier C."/>
            <person name="Potin P."/>
            <person name="Poulain J."/>
            <person name="Quesneville H."/>
            <person name="Read B."/>
            <person name="Rensing S.A."/>
            <person name="Ritter A."/>
            <person name="Rousvoal S."/>
            <person name="Samanta M."/>
            <person name="Samson G."/>
            <person name="Schroeder D.C."/>
            <person name="Segurens B."/>
            <person name="Strittmatter M."/>
            <person name="Tonon T."/>
            <person name="Tregear J.W."/>
            <person name="Valentin K."/>
            <person name="von Dassow P."/>
            <person name="Yamagishi T."/>
            <person name="Van de Peer Y."/>
            <person name="Wincker P."/>
        </authorList>
    </citation>
    <scope>NUCLEOTIDE SEQUENCE [LARGE SCALE GENOMIC DNA]</scope>
    <source>
        <strain evidence="6">Ec32 / CCAP1310/4</strain>
    </source>
</reference>
<dbReference type="Pfam" id="PF00271">
    <property type="entry name" value="Helicase_C"/>
    <property type="match status" value="1"/>
</dbReference>
<feature type="region of interest" description="Disordered" evidence="2">
    <location>
        <begin position="264"/>
        <end position="352"/>
    </location>
</feature>
<dbReference type="FunFam" id="3.40.50.10810:FF:000094">
    <property type="entry name" value="DNA excision repair protein ERCC-6"/>
    <property type="match status" value="1"/>
</dbReference>
<dbReference type="InterPro" id="IPR027417">
    <property type="entry name" value="P-loop_NTPase"/>
</dbReference>
<dbReference type="Gene3D" id="1.20.120.850">
    <property type="entry name" value="SWI2/SNF2 ATPases, N-terminal domain"/>
    <property type="match status" value="1"/>
</dbReference>
<sequence length="1288" mass="140648">MDGSLFRAVDVAELETKVLAEADQRARDASIPQFFVSSTGEGLGFGPSSLGSFCSTTDPFIFRLAADVARREGRELREGGVGNLAARDRVQMKTQILRGLLRDRCGDDGQEEAGAAGCVEAASCSEEQSHEDLVKTGAVTPLDAFDDPTIGLAGRRRKTIQDYKVAEGMTVKLPRSRRPKARTRESVRKQAESGNDSFGELDNAGTSIDSSTFVQPQRSSRGDEGVSAEKNAAVQCPVCAQMVTVDDPANPDICLSRHMDRCTRSARRRSCRQAGEARGLEKGSDASTRPRASSRGGGGSTSKRRGQDSDVNGGHLAAKSRSSALVDHLGTGVTRAKRRKASGQAVVHGSESSETDAALKVLGGGQSLVDDFDDEDFETRKAQVVDLSVANGVGEDSLSANSAELGDGLILDDGIAQRLFQFQRTGVRWMWQLHRQGAGGIVGDEMGLGKTVQVSAFLGALHGSSVMRRALILCPATVLSHWMAELHIWAPQLRVVVLHRCVQAFNAVSGNSGKLRALIRRILGWPEVVVVASYEGMKSLKAFLLPCNWDYCVLDEGQRIRNPDAEVTLICKQIRTVHRLILTGTPIQNNLRELWSLFDFVFPGRLGTLPAFEAEFANPIRVGGYANASPMQARLAYRCALVLRDLIQPYLLRRQKKDLEDIIHLPAKTEQVLFCRLTSYQRRLYSEFLESTEVKSVLSRTMRAFRAIGILRKLCNHPDLVCRFGDSVVTRLASHQIWGGDSDASEKEEDDTAEESKSDNDHEVQRSGKLLVLQQILPLWHKQGHRVLLFSQTRQMLSIIERFVVNNEWSYGRLDGSTPVGNRQTLIDRFNNDESMFIMLLTTRTGGVGVNLTGADRVILFDPDWNPSTDMQARERSWRVGQRRQVTVYRLVTAGTIEEKIYHRQIFKTALTNRVLQDPKQRRMFSADELGDLFTLGDDGASDGFTDTIDLFQGEGRVRFPQGEQQGSNSRRSEGASDVRRKNGRKKSPSRRGNRVARRESASPSSSPLLGTATVTIAPASGDEERKSSVDGDQDSEKSKGDDNAVLQALYEGAPLSSVFHHDLAEGSGRMTMEQKRMEEAAKRAAQRAVNQLRMSRRTLRAGAGQGGFQSSWTGRNGGTSAENTSQDVPRAGNLMAGANVGAGRRFGTVSNPSIAGRQGGREGQDTAFLGQQEPASAPGQSSSAGVSSQDILRQIRLRNGTQPAPSPGIFPEFQTPSTSDDKDAYFAALLQRLQDYLAQAPSGVDTAALIHAFEDVPAGDVPVFRQLLQAVATCANGEWTLRDAPSN</sequence>
<feature type="compositionally biased region" description="Basic residues" evidence="2">
    <location>
        <begin position="982"/>
        <end position="996"/>
    </location>
</feature>
<dbReference type="InParanoid" id="D7FJJ3"/>
<evidence type="ECO:0000259" key="3">
    <source>
        <dbReference type="PROSITE" id="PS51192"/>
    </source>
</evidence>
<dbReference type="Gene3D" id="3.40.50.300">
    <property type="entry name" value="P-loop containing nucleotide triphosphate hydrolases"/>
    <property type="match status" value="1"/>
</dbReference>
<feature type="compositionally biased region" description="Basic and acidic residues" evidence="2">
    <location>
        <begin position="1023"/>
        <end position="1042"/>
    </location>
</feature>
<evidence type="ECO:0000256" key="2">
    <source>
        <dbReference type="SAM" id="MobiDB-lite"/>
    </source>
</evidence>
<dbReference type="InterPro" id="IPR000330">
    <property type="entry name" value="SNF2_N"/>
</dbReference>
<dbReference type="GO" id="GO:0006283">
    <property type="term" value="P:transcription-coupled nucleotide-excision repair"/>
    <property type="evidence" value="ECO:0007669"/>
    <property type="project" value="TreeGrafter"/>
</dbReference>
<evidence type="ECO:0000256" key="1">
    <source>
        <dbReference type="ARBA" id="ARBA00022801"/>
    </source>
</evidence>
<dbReference type="InterPro" id="IPR014001">
    <property type="entry name" value="Helicase_ATP-bd"/>
</dbReference>
<feature type="domain" description="Helicase ATP-binding" evidence="3">
    <location>
        <begin position="431"/>
        <end position="604"/>
    </location>
</feature>
<dbReference type="EMBL" id="FN649760">
    <property type="protein sequence ID" value="CBJ29096.1"/>
    <property type="molecule type" value="Genomic_DNA"/>
</dbReference>
<feature type="region of interest" description="Disordered" evidence="2">
    <location>
        <begin position="959"/>
        <end position="1042"/>
    </location>
</feature>
<feature type="region of interest" description="Disordered" evidence="2">
    <location>
        <begin position="740"/>
        <end position="763"/>
    </location>
</feature>
<protein>
    <submittedName>
        <fullName evidence="5">SNF2 family protein</fullName>
    </submittedName>
</protein>
<name>D7FJJ3_ECTSI</name>
<dbReference type="PROSITE" id="PS51192">
    <property type="entry name" value="HELICASE_ATP_BIND_1"/>
    <property type="match status" value="1"/>
</dbReference>
<organism evidence="5 6">
    <name type="scientific">Ectocarpus siliculosus</name>
    <name type="common">Brown alga</name>
    <name type="synonym">Conferva siliculosa</name>
    <dbReference type="NCBI Taxonomy" id="2880"/>
    <lineage>
        <taxon>Eukaryota</taxon>
        <taxon>Sar</taxon>
        <taxon>Stramenopiles</taxon>
        <taxon>Ochrophyta</taxon>
        <taxon>PX clade</taxon>
        <taxon>Phaeophyceae</taxon>
        <taxon>Ectocarpales</taxon>
        <taxon>Ectocarpaceae</taxon>
        <taxon>Ectocarpus</taxon>
    </lineage>
</organism>
<feature type="compositionally biased region" description="Polar residues" evidence="2">
    <location>
        <begin position="1109"/>
        <end position="1128"/>
    </location>
</feature>
<evidence type="ECO:0000313" key="6">
    <source>
        <dbReference type="Proteomes" id="UP000002630"/>
    </source>
</evidence>
<dbReference type="GO" id="GO:0005634">
    <property type="term" value="C:nucleus"/>
    <property type="evidence" value="ECO:0007669"/>
    <property type="project" value="TreeGrafter"/>
</dbReference>
<dbReference type="PANTHER" id="PTHR45629">
    <property type="entry name" value="SNF2/RAD54 FAMILY MEMBER"/>
    <property type="match status" value="1"/>
</dbReference>
<evidence type="ECO:0000313" key="5">
    <source>
        <dbReference type="EMBL" id="CBJ29096.1"/>
    </source>
</evidence>
<dbReference type="SMART" id="SM00487">
    <property type="entry name" value="DEXDc"/>
    <property type="match status" value="1"/>
</dbReference>
<feature type="compositionally biased region" description="Polar residues" evidence="2">
    <location>
        <begin position="204"/>
        <end position="219"/>
    </location>
</feature>
<dbReference type="PANTHER" id="PTHR45629:SF7">
    <property type="entry name" value="DNA EXCISION REPAIR PROTEIN ERCC-6-RELATED"/>
    <property type="match status" value="1"/>
</dbReference>
<dbReference type="Pfam" id="PF00176">
    <property type="entry name" value="SNF2-rel_dom"/>
    <property type="match status" value="1"/>
</dbReference>
<feature type="domain" description="Helicase C-terminal" evidence="4">
    <location>
        <begin position="772"/>
        <end position="931"/>
    </location>
</feature>
<dbReference type="InterPro" id="IPR049730">
    <property type="entry name" value="SNF2/RAD54-like_C"/>
</dbReference>
<dbReference type="STRING" id="2880.D7FJJ3"/>
<dbReference type="PROSITE" id="PS51194">
    <property type="entry name" value="HELICASE_CTER"/>
    <property type="match status" value="1"/>
</dbReference>
<dbReference type="eggNOG" id="KOG0387">
    <property type="taxonomic scope" value="Eukaryota"/>
</dbReference>
<dbReference type="InterPro" id="IPR001650">
    <property type="entry name" value="Helicase_C-like"/>
</dbReference>
<dbReference type="GO" id="GO:0005524">
    <property type="term" value="F:ATP binding"/>
    <property type="evidence" value="ECO:0007669"/>
    <property type="project" value="InterPro"/>
</dbReference>
<keyword evidence="6" id="KW-1185">Reference proteome</keyword>
<dbReference type="OrthoDB" id="413460at2759"/>
<dbReference type="GO" id="GO:0016787">
    <property type="term" value="F:hydrolase activity"/>
    <property type="evidence" value="ECO:0007669"/>
    <property type="project" value="UniProtKB-KW"/>
</dbReference>
<dbReference type="Proteomes" id="UP000002630">
    <property type="component" value="Unassembled WGS sequence"/>
</dbReference>
<evidence type="ECO:0000259" key="4">
    <source>
        <dbReference type="PROSITE" id="PS51194"/>
    </source>
</evidence>
<keyword evidence="1" id="KW-0378">Hydrolase</keyword>
<dbReference type="CDD" id="cd18793">
    <property type="entry name" value="SF2_C_SNF"/>
    <property type="match status" value="1"/>
</dbReference>
<dbReference type="Gene3D" id="3.40.50.10810">
    <property type="entry name" value="Tandem AAA-ATPase domain"/>
    <property type="match status" value="1"/>
</dbReference>
<feature type="region of interest" description="Disordered" evidence="2">
    <location>
        <begin position="170"/>
        <end position="230"/>
    </location>
</feature>
<feature type="region of interest" description="Disordered" evidence="2">
    <location>
        <begin position="1101"/>
        <end position="1130"/>
    </location>
</feature>